<dbReference type="OrthoDB" id="679529at2"/>
<accession>A0A5M9GSY0</accession>
<keyword evidence="1" id="KW-0812">Transmembrane</keyword>
<evidence type="ECO:0000256" key="1">
    <source>
        <dbReference type="SAM" id="Phobius"/>
    </source>
</evidence>
<feature type="transmembrane region" description="Helical" evidence="1">
    <location>
        <begin position="7"/>
        <end position="29"/>
    </location>
</feature>
<reference evidence="2 3" key="1">
    <citation type="submission" date="2019-09" db="EMBL/GenBank/DDBJ databases">
        <title>Pararcticibacter amylolyticus gen. nov., sp. nov., isolated from a rottenly hemp rope, and reclassification of Pedobacter tournemirensis as Pararcticibacter tournemirensis comb. nov.</title>
        <authorList>
            <person name="Cai Y."/>
        </authorList>
    </citation>
    <scope>NUCLEOTIDE SEQUENCE [LARGE SCALE GENOMIC DNA]</scope>
    <source>
        <strain evidence="2 3">TF5-37.2-LB10</strain>
    </source>
</reference>
<organism evidence="2 3">
    <name type="scientific">Arcticibacter tournemirensis</name>
    <dbReference type="NCBI Taxonomy" id="699437"/>
    <lineage>
        <taxon>Bacteria</taxon>
        <taxon>Pseudomonadati</taxon>
        <taxon>Bacteroidota</taxon>
        <taxon>Sphingobacteriia</taxon>
        <taxon>Sphingobacteriales</taxon>
        <taxon>Sphingobacteriaceae</taxon>
        <taxon>Arcticibacter</taxon>
    </lineage>
</organism>
<keyword evidence="1" id="KW-1133">Transmembrane helix</keyword>
<dbReference type="EMBL" id="VWNE01000049">
    <property type="protein sequence ID" value="KAA8475858.1"/>
    <property type="molecule type" value="Genomic_DNA"/>
</dbReference>
<gene>
    <name evidence="2" type="ORF">F1649_20990</name>
</gene>
<dbReference type="AlphaFoldDB" id="A0A5M9GSY0"/>
<keyword evidence="3" id="KW-1185">Reference proteome</keyword>
<protein>
    <submittedName>
        <fullName evidence="2">Uncharacterized protein</fullName>
    </submittedName>
</protein>
<feature type="transmembrane region" description="Helical" evidence="1">
    <location>
        <begin position="41"/>
        <end position="66"/>
    </location>
</feature>
<evidence type="ECO:0000313" key="2">
    <source>
        <dbReference type="EMBL" id="KAA8475858.1"/>
    </source>
</evidence>
<proteinExistence type="predicted"/>
<sequence>MNTLKKYLGIIWVCGGVLLAVFLSYKALAVLSSGVATPEDYVFWSVIIVIFIPIIVGFILFGYYAWKGEYGAVDN</sequence>
<comment type="caution">
    <text evidence="2">The sequence shown here is derived from an EMBL/GenBank/DDBJ whole genome shotgun (WGS) entry which is preliminary data.</text>
</comment>
<evidence type="ECO:0000313" key="3">
    <source>
        <dbReference type="Proteomes" id="UP000322918"/>
    </source>
</evidence>
<dbReference type="Proteomes" id="UP000322918">
    <property type="component" value="Unassembled WGS sequence"/>
</dbReference>
<dbReference type="Pfam" id="PF20664">
    <property type="entry name" value="DUF6814"/>
    <property type="match status" value="1"/>
</dbReference>
<keyword evidence="1" id="KW-0472">Membrane</keyword>
<name>A0A5M9GSY0_9SPHI</name>
<dbReference type="InterPro" id="IPR049211">
    <property type="entry name" value="DUF6814"/>
</dbReference>
<dbReference type="RefSeq" id="WP_141816320.1">
    <property type="nucleotide sequence ID" value="NZ_VFPL01000001.1"/>
</dbReference>